<keyword evidence="3" id="KW-1185">Reference proteome</keyword>
<keyword evidence="1" id="KW-1133">Transmembrane helix</keyword>
<organism evidence="2 3">
    <name type="scientific">Suillus fuscotomentosus</name>
    <dbReference type="NCBI Taxonomy" id="1912939"/>
    <lineage>
        <taxon>Eukaryota</taxon>
        <taxon>Fungi</taxon>
        <taxon>Dikarya</taxon>
        <taxon>Basidiomycota</taxon>
        <taxon>Agaricomycotina</taxon>
        <taxon>Agaricomycetes</taxon>
        <taxon>Agaricomycetidae</taxon>
        <taxon>Boletales</taxon>
        <taxon>Suillineae</taxon>
        <taxon>Suillaceae</taxon>
        <taxon>Suillus</taxon>
    </lineage>
</organism>
<dbReference type="RefSeq" id="XP_041221159.1">
    <property type="nucleotide sequence ID" value="XM_041377407.1"/>
</dbReference>
<dbReference type="GeneID" id="64671705"/>
<evidence type="ECO:0000256" key="1">
    <source>
        <dbReference type="SAM" id="Phobius"/>
    </source>
</evidence>
<keyword evidence="1" id="KW-0812">Transmembrane</keyword>
<gene>
    <name evidence="2" type="ORF">F5891DRAFT_984189</name>
</gene>
<keyword evidence="1" id="KW-0472">Membrane</keyword>
<proteinExistence type="predicted"/>
<sequence length="119" mass="13348">MLTFTLELSISFLESLCQVCVLASGCVTMFYISVVPSRLNLALVLWSLCVKYVYWRLGVSLCFILVLYLASVWRCDLASGVAFSAWKSLCIIFVFVLWGTFMRCMPLATVSHSIDIVAI</sequence>
<dbReference type="EMBL" id="JABBWK010000065">
    <property type="protein sequence ID" value="KAG1895583.1"/>
    <property type="molecule type" value="Genomic_DNA"/>
</dbReference>
<dbReference type="AlphaFoldDB" id="A0AAD4DWR9"/>
<evidence type="ECO:0000313" key="3">
    <source>
        <dbReference type="Proteomes" id="UP001195769"/>
    </source>
</evidence>
<feature type="transmembrane region" description="Helical" evidence="1">
    <location>
        <begin position="52"/>
        <end position="70"/>
    </location>
</feature>
<evidence type="ECO:0000313" key="2">
    <source>
        <dbReference type="EMBL" id="KAG1895583.1"/>
    </source>
</evidence>
<protein>
    <submittedName>
        <fullName evidence="2">Uncharacterized protein</fullName>
    </submittedName>
</protein>
<comment type="caution">
    <text evidence="2">The sequence shown here is derived from an EMBL/GenBank/DDBJ whole genome shotgun (WGS) entry which is preliminary data.</text>
</comment>
<feature type="transmembrane region" description="Helical" evidence="1">
    <location>
        <begin position="77"/>
        <end position="101"/>
    </location>
</feature>
<reference evidence="2" key="1">
    <citation type="journal article" date="2020" name="New Phytol.">
        <title>Comparative genomics reveals dynamic genome evolution in host specialist ectomycorrhizal fungi.</title>
        <authorList>
            <person name="Lofgren L.A."/>
            <person name="Nguyen N.H."/>
            <person name="Vilgalys R."/>
            <person name="Ruytinx J."/>
            <person name="Liao H.L."/>
            <person name="Branco S."/>
            <person name="Kuo A."/>
            <person name="LaButti K."/>
            <person name="Lipzen A."/>
            <person name="Andreopoulos W."/>
            <person name="Pangilinan J."/>
            <person name="Riley R."/>
            <person name="Hundley H."/>
            <person name="Na H."/>
            <person name="Barry K."/>
            <person name="Grigoriev I.V."/>
            <person name="Stajich J.E."/>
            <person name="Kennedy P.G."/>
        </authorList>
    </citation>
    <scope>NUCLEOTIDE SEQUENCE</scope>
    <source>
        <strain evidence="2">FC203</strain>
    </source>
</reference>
<feature type="transmembrane region" description="Helical" evidence="1">
    <location>
        <begin position="12"/>
        <end position="32"/>
    </location>
</feature>
<dbReference type="Proteomes" id="UP001195769">
    <property type="component" value="Unassembled WGS sequence"/>
</dbReference>
<accession>A0AAD4DWR9</accession>
<name>A0AAD4DWR9_9AGAM</name>